<dbReference type="AlphaFoldDB" id="A0A9P6N3Z0"/>
<comment type="caution">
    <text evidence="2">The sequence shown here is derived from an EMBL/GenBank/DDBJ whole genome shotgun (WGS) entry which is preliminary data.</text>
</comment>
<evidence type="ECO:0000256" key="1">
    <source>
        <dbReference type="SAM" id="MobiDB-lite"/>
    </source>
</evidence>
<name>A0A9P6N3Z0_9FUNG</name>
<reference evidence="2" key="1">
    <citation type="journal article" date="2020" name="Fungal Divers.">
        <title>Resolving the Mortierellaceae phylogeny through synthesis of multi-gene phylogenetics and phylogenomics.</title>
        <authorList>
            <person name="Vandepol N."/>
            <person name="Liber J."/>
            <person name="Desiro A."/>
            <person name="Na H."/>
            <person name="Kennedy M."/>
            <person name="Barry K."/>
            <person name="Grigoriev I.V."/>
            <person name="Miller A.N."/>
            <person name="O'Donnell K."/>
            <person name="Stajich J.E."/>
            <person name="Bonito G."/>
        </authorList>
    </citation>
    <scope>NUCLEOTIDE SEQUENCE</scope>
    <source>
        <strain evidence="2">NRRL 2769</strain>
    </source>
</reference>
<sequence>MYHEVALRMLRIHQIQSERIRDEQLEKLAQTIDQAQQQLSASQFETDPKPRRRGKYFHCPPRTKSTIARLAFKLINGGTVTSHQKAVRIVEGLVANNNRLEDFRTSKNV</sequence>
<dbReference type="EMBL" id="JAAAID010000023">
    <property type="protein sequence ID" value="KAG0024281.1"/>
    <property type="molecule type" value="Genomic_DNA"/>
</dbReference>
<organism evidence="2 3">
    <name type="scientific">Entomortierella chlamydospora</name>
    <dbReference type="NCBI Taxonomy" id="101097"/>
    <lineage>
        <taxon>Eukaryota</taxon>
        <taxon>Fungi</taxon>
        <taxon>Fungi incertae sedis</taxon>
        <taxon>Mucoromycota</taxon>
        <taxon>Mortierellomycotina</taxon>
        <taxon>Mortierellomycetes</taxon>
        <taxon>Mortierellales</taxon>
        <taxon>Mortierellaceae</taxon>
        <taxon>Entomortierella</taxon>
    </lineage>
</organism>
<accession>A0A9P6N3Z0</accession>
<proteinExistence type="predicted"/>
<dbReference type="Proteomes" id="UP000703661">
    <property type="component" value="Unassembled WGS sequence"/>
</dbReference>
<evidence type="ECO:0000313" key="3">
    <source>
        <dbReference type="Proteomes" id="UP000703661"/>
    </source>
</evidence>
<keyword evidence="3" id="KW-1185">Reference proteome</keyword>
<feature type="region of interest" description="Disordered" evidence="1">
    <location>
        <begin position="38"/>
        <end position="60"/>
    </location>
</feature>
<protein>
    <submittedName>
        <fullName evidence="2">Uncharacterized protein</fullName>
    </submittedName>
</protein>
<gene>
    <name evidence="2" type="ORF">BGZ80_004521</name>
</gene>
<evidence type="ECO:0000313" key="2">
    <source>
        <dbReference type="EMBL" id="KAG0024281.1"/>
    </source>
</evidence>